<dbReference type="RefSeq" id="XP_064718661.1">
    <property type="nucleotide sequence ID" value="XM_064862589.1"/>
</dbReference>
<feature type="transmembrane region" description="Helical" evidence="2">
    <location>
        <begin position="51"/>
        <end position="72"/>
    </location>
</feature>
<accession>A0ABZ2ALK5</accession>
<evidence type="ECO:0000313" key="4">
    <source>
        <dbReference type="Proteomes" id="UP001432216"/>
    </source>
</evidence>
<keyword evidence="2" id="KW-1133">Transmembrane helix</keyword>
<keyword evidence="2" id="KW-0812">Transmembrane</keyword>
<feature type="compositionally biased region" description="Basic and acidic residues" evidence="1">
    <location>
        <begin position="114"/>
        <end position="125"/>
    </location>
</feature>
<dbReference type="Proteomes" id="UP001432216">
    <property type="component" value="Chromosome 1"/>
</dbReference>
<organism evidence="3 4">
    <name type="scientific">Cryptococcus decagattii</name>
    <dbReference type="NCBI Taxonomy" id="1859122"/>
    <lineage>
        <taxon>Eukaryota</taxon>
        <taxon>Fungi</taxon>
        <taxon>Dikarya</taxon>
        <taxon>Basidiomycota</taxon>
        <taxon>Agaricomycotina</taxon>
        <taxon>Tremellomycetes</taxon>
        <taxon>Tremellales</taxon>
        <taxon>Cryptococcaceae</taxon>
        <taxon>Cryptococcus</taxon>
        <taxon>Cryptococcus gattii species complex</taxon>
    </lineage>
</organism>
<reference evidence="3 4" key="1">
    <citation type="submission" date="2024-01" db="EMBL/GenBank/DDBJ databases">
        <title>Comparative genomics of Cryptococcus and Kwoniella reveals pathogenesis evolution and contrasting modes of karyotype evolution via chromosome fusion or intercentromeric recombination.</title>
        <authorList>
            <person name="Coelho M.A."/>
            <person name="David-Palma M."/>
            <person name="Shea T."/>
            <person name="Bowers K."/>
            <person name="McGinley-Smith S."/>
            <person name="Mohammad A.W."/>
            <person name="Gnirke A."/>
            <person name="Yurkov A.M."/>
            <person name="Nowrousian M."/>
            <person name="Sun S."/>
            <person name="Cuomo C.A."/>
            <person name="Heitman J."/>
        </authorList>
    </citation>
    <scope>NUCLEOTIDE SEQUENCE [LARGE SCALE GENOMIC DNA]</scope>
    <source>
        <strain evidence="3 4">7685027</strain>
    </source>
</reference>
<dbReference type="GeneID" id="89987481"/>
<sequence>MKPKDIYTFTPLKRRIRQAAQSVGDYFNDEKMSQYPILTFLSNKLDRPPSVLAHSFLLLLLSGVLFNPYHFLGGYRPLGILWPTWSTVAHIPSPHVSSDAKDDSTSQFRIRAKVRTDRKDKEWSS</sequence>
<evidence type="ECO:0000256" key="1">
    <source>
        <dbReference type="SAM" id="MobiDB-lite"/>
    </source>
</evidence>
<proteinExistence type="predicted"/>
<feature type="region of interest" description="Disordered" evidence="1">
    <location>
        <begin position="94"/>
        <end position="125"/>
    </location>
</feature>
<evidence type="ECO:0000256" key="2">
    <source>
        <dbReference type="SAM" id="Phobius"/>
    </source>
</evidence>
<name>A0ABZ2ALK5_9TREE</name>
<protein>
    <submittedName>
        <fullName evidence="3">Uncharacterized protein</fullName>
    </submittedName>
</protein>
<keyword evidence="2" id="KW-0472">Membrane</keyword>
<dbReference type="EMBL" id="CP143806">
    <property type="protein sequence ID" value="WVO19421.1"/>
    <property type="molecule type" value="Genomic_DNA"/>
</dbReference>
<gene>
    <name evidence="3" type="ORF">IAS62_000705</name>
</gene>
<evidence type="ECO:0000313" key="3">
    <source>
        <dbReference type="EMBL" id="WVO19421.1"/>
    </source>
</evidence>
<keyword evidence="4" id="KW-1185">Reference proteome</keyword>